<keyword evidence="10" id="KW-0067">ATP-binding</keyword>
<dbReference type="KEGG" id="scor:J3U87_21640"/>
<dbReference type="InterPro" id="IPR003594">
    <property type="entry name" value="HATPase_dom"/>
</dbReference>
<feature type="domain" description="CHASE" evidence="21">
    <location>
        <begin position="255"/>
        <end position="422"/>
    </location>
</feature>
<keyword evidence="6" id="KW-0808">Transferase</keyword>
<comment type="catalytic activity">
    <reaction evidence="1">
        <text>ATP + protein L-histidine = ADP + protein N-phospho-L-histidine.</text>
        <dbReference type="EC" id="2.7.13.3"/>
    </reaction>
</comment>
<feature type="transmembrane region" description="Helical" evidence="18">
    <location>
        <begin position="128"/>
        <end position="148"/>
    </location>
</feature>
<evidence type="ECO:0000313" key="23">
    <source>
        <dbReference type="Proteomes" id="UP000663929"/>
    </source>
</evidence>
<dbReference type="SMART" id="SM00388">
    <property type="entry name" value="HisKA"/>
    <property type="match status" value="1"/>
</dbReference>
<keyword evidence="11 18" id="KW-1133">Transmembrane helix</keyword>
<keyword evidence="4" id="KW-1003">Cell membrane</keyword>
<feature type="compositionally biased region" description="Polar residues" evidence="17">
    <location>
        <begin position="810"/>
        <end position="823"/>
    </location>
</feature>
<dbReference type="InterPro" id="IPR036890">
    <property type="entry name" value="HATPase_C_sf"/>
</dbReference>
<dbReference type="InterPro" id="IPR007895">
    <property type="entry name" value="MASE1"/>
</dbReference>
<dbReference type="InterPro" id="IPR036097">
    <property type="entry name" value="HisK_dim/P_sf"/>
</dbReference>
<feature type="region of interest" description="Disordered" evidence="17">
    <location>
        <begin position="799"/>
        <end position="823"/>
    </location>
</feature>
<evidence type="ECO:0000259" key="19">
    <source>
        <dbReference type="PROSITE" id="PS50109"/>
    </source>
</evidence>
<reference evidence="22" key="1">
    <citation type="submission" date="2021-03" db="EMBL/GenBank/DDBJ databases">
        <title>Acanthopleuribacteraceae sp. M133.</title>
        <authorList>
            <person name="Wang G."/>
        </authorList>
    </citation>
    <scope>NUCLEOTIDE SEQUENCE</scope>
    <source>
        <strain evidence="22">M133</strain>
    </source>
</reference>
<dbReference type="AlphaFoldDB" id="A0A8A4TF80"/>
<dbReference type="Pfam" id="PF02518">
    <property type="entry name" value="HATPase_c"/>
    <property type="match status" value="1"/>
</dbReference>
<evidence type="ECO:0000256" key="18">
    <source>
        <dbReference type="SAM" id="Phobius"/>
    </source>
</evidence>
<dbReference type="InterPro" id="IPR011006">
    <property type="entry name" value="CheY-like_superfamily"/>
</dbReference>
<dbReference type="FunFam" id="1.10.287.130:FF:000002">
    <property type="entry name" value="Two-component osmosensing histidine kinase"/>
    <property type="match status" value="1"/>
</dbReference>
<keyword evidence="8" id="KW-0547">Nucleotide-binding</keyword>
<feature type="transmembrane region" description="Helical" evidence="18">
    <location>
        <begin position="160"/>
        <end position="178"/>
    </location>
</feature>
<keyword evidence="5 16" id="KW-0597">Phosphoprotein</keyword>
<comment type="subcellular location">
    <subcellularLocation>
        <location evidence="2">Cell membrane</location>
        <topology evidence="2">Multi-pass membrane protein</topology>
    </subcellularLocation>
</comment>
<dbReference type="GO" id="GO:0000155">
    <property type="term" value="F:phosphorelay sensor kinase activity"/>
    <property type="evidence" value="ECO:0007669"/>
    <property type="project" value="InterPro"/>
</dbReference>
<feature type="transmembrane region" description="Helical" evidence="18">
    <location>
        <begin position="190"/>
        <end position="210"/>
    </location>
</feature>
<dbReference type="SMART" id="SM00387">
    <property type="entry name" value="HATPase_c"/>
    <property type="match status" value="1"/>
</dbReference>
<keyword evidence="12" id="KW-0902">Two-component regulatory system</keyword>
<proteinExistence type="predicted"/>
<evidence type="ECO:0000256" key="14">
    <source>
        <dbReference type="ARBA" id="ARBA00064003"/>
    </source>
</evidence>
<evidence type="ECO:0000259" key="20">
    <source>
        <dbReference type="PROSITE" id="PS50110"/>
    </source>
</evidence>
<keyword evidence="23" id="KW-1185">Reference proteome</keyword>
<organism evidence="22 23">
    <name type="scientific">Sulfidibacter corallicola</name>
    <dbReference type="NCBI Taxonomy" id="2818388"/>
    <lineage>
        <taxon>Bacteria</taxon>
        <taxon>Pseudomonadati</taxon>
        <taxon>Acidobacteriota</taxon>
        <taxon>Holophagae</taxon>
        <taxon>Acanthopleuribacterales</taxon>
        <taxon>Acanthopleuribacteraceae</taxon>
        <taxon>Sulfidibacter</taxon>
    </lineage>
</organism>
<evidence type="ECO:0000256" key="16">
    <source>
        <dbReference type="PROSITE-ProRule" id="PRU00169"/>
    </source>
</evidence>
<dbReference type="CDD" id="cd00082">
    <property type="entry name" value="HisKA"/>
    <property type="match status" value="1"/>
</dbReference>
<name>A0A8A4TF80_SULCO</name>
<dbReference type="InterPro" id="IPR005467">
    <property type="entry name" value="His_kinase_dom"/>
</dbReference>
<dbReference type="SUPFAM" id="SSF52172">
    <property type="entry name" value="CheY-like"/>
    <property type="match status" value="1"/>
</dbReference>
<dbReference type="Proteomes" id="UP000663929">
    <property type="component" value="Chromosome"/>
</dbReference>
<dbReference type="CDD" id="cd17546">
    <property type="entry name" value="REC_hyHK_CKI1_RcsC-like"/>
    <property type="match status" value="1"/>
</dbReference>
<dbReference type="EC" id="2.7.13.3" evidence="3"/>
<feature type="transmembrane region" description="Helical" evidence="18">
    <location>
        <begin position="56"/>
        <end position="76"/>
    </location>
</feature>
<evidence type="ECO:0000256" key="6">
    <source>
        <dbReference type="ARBA" id="ARBA00022679"/>
    </source>
</evidence>
<evidence type="ECO:0000256" key="15">
    <source>
        <dbReference type="ARBA" id="ARBA00068150"/>
    </source>
</evidence>
<dbReference type="SUPFAM" id="SSF47384">
    <property type="entry name" value="Homodimeric domain of signal transducing histidine kinase"/>
    <property type="match status" value="1"/>
</dbReference>
<evidence type="ECO:0000256" key="8">
    <source>
        <dbReference type="ARBA" id="ARBA00022741"/>
    </source>
</evidence>
<evidence type="ECO:0000256" key="3">
    <source>
        <dbReference type="ARBA" id="ARBA00012438"/>
    </source>
</evidence>
<dbReference type="Pfam" id="PF00512">
    <property type="entry name" value="HisKA"/>
    <property type="match status" value="1"/>
</dbReference>
<dbReference type="Pfam" id="PF05231">
    <property type="entry name" value="MASE1"/>
    <property type="match status" value="1"/>
</dbReference>
<dbReference type="InterPro" id="IPR006189">
    <property type="entry name" value="CHASE_dom"/>
</dbReference>
<feature type="transmembrane region" description="Helical" evidence="18">
    <location>
        <begin position="88"/>
        <end position="108"/>
    </location>
</feature>
<feature type="domain" description="Response regulatory" evidence="20">
    <location>
        <begin position="827"/>
        <end position="944"/>
    </location>
</feature>
<dbReference type="Pfam" id="PF00072">
    <property type="entry name" value="Response_reg"/>
    <property type="match status" value="1"/>
</dbReference>
<protein>
    <recommendedName>
        <fullName evidence="15">Sensory/regulatory protein RpfC</fullName>
        <ecNumber evidence="3">2.7.13.3</ecNumber>
    </recommendedName>
</protein>
<evidence type="ECO:0000256" key="4">
    <source>
        <dbReference type="ARBA" id="ARBA00022475"/>
    </source>
</evidence>
<keyword evidence="9" id="KW-0418">Kinase</keyword>
<dbReference type="InterPro" id="IPR001789">
    <property type="entry name" value="Sig_transdc_resp-reg_receiver"/>
</dbReference>
<dbReference type="PROSITE" id="PS50839">
    <property type="entry name" value="CHASE"/>
    <property type="match status" value="1"/>
</dbReference>
<evidence type="ECO:0000256" key="9">
    <source>
        <dbReference type="ARBA" id="ARBA00022777"/>
    </source>
</evidence>
<dbReference type="InterPro" id="IPR003661">
    <property type="entry name" value="HisK_dim/P_dom"/>
</dbReference>
<evidence type="ECO:0000256" key="2">
    <source>
        <dbReference type="ARBA" id="ARBA00004651"/>
    </source>
</evidence>
<evidence type="ECO:0000256" key="5">
    <source>
        <dbReference type="ARBA" id="ARBA00022553"/>
    </source>
</evidence>
<dbReference type="GO" id="GO:0005886">
    <property type="term" value="C:plasma membrane"/>
    <property type="evidence" value="ECO:0007669"/>
    <property type="project" value="UniProtKB-SubCell"/>
</dbReference>
<accession>A0A8A4TF80</accession>
<evidence type="ECO:0000256" key="10">
    <source>
        <dbReference type="ARBA" id="ARBA00022840"/>
    </source>
</evidence>
<dbReference type="Gene3D" id="3.30.450.350">
    <property type="entry name" value="CHASE domain"/>
    <property type="match status" value="1"/>
</dbReference>
<evidence type="ECO:0000256" key="7">
    <source>
        <dbReference type="ARBA" id="ARBA00022692"/>
    </source>
</evidence>
<dbReference type="PANTHER" id="PTHR45339">
    <property type="entry name" value="HYBRID SIGNAL TRANSDUCTION HISTIDINE KINASE J"/>
    <property type="match status" value="1"/>
</dbReference>
<evidence type="ECO:0000256" key="13">
    <source>
        <dbReference type="ARBA" id="ARBA00023136"/>
    </source>
</evidence>
<evidence type="ECO:0000256" key="11">
    <source>
        <dbReference type="ARBA" id="ARBA00022989"/>
    </source>
</evidence>
<dbReference type="PROSITE" id="PS50109">
    <property type="entry name" value="HIS_KIN"/>
    <property type="match status" value="1"/>
</dbReference>
<dbReference type="InterPro" id="IPR004358">
    <property type="entry name" value="Sig_transdc_His_kin-like_C"/>
</dbReference>
<dbReference type="EMBL" id="CP071793">
    <property type="protein sequence ID" value="QTD48197.1"/>
    <property type="molecule type" value="Genomic_DNA"/>
</dbReference>
<evidence type="ECO:0000256" key="17">
    <source>
        <dbReference type="SAM" id="MobiDB-lite"/>
    </source>
</evidence>
<dbReference type="FunFam" id="3.30.565.10:FF:000010">
    <property type="entry name" value="Sensor histidine kinase RcsC"/>
    <property type="match status" value="1"/>
</dbReference>
<dbReference type="PRINTS" id="PR00344">
    <property type="entry name" value="BCTRLSENSOR"/>
</dbReference>
<gene>
    <name evidence="22" type="ORF">J3U87_21640</name>
</gene>
<dbReference type="Pfam" id="PF03924">
    <property type="entry name" value="CHASE"/>
    <property type="match status" value="1"/>
</dbReference>
<dbReference type="CDD" id="cd16922">
    <property type="entry name" value="HATPase_EvgS-ArcB-TorS-like"/>
    <property type="match status" value="1"/>
</dbReference>
<feature type="domain" description="Histidine kinase" evidence="19">
    <location>
        <begin position="570"/>
        <end position="791"/>
    </location>
</feature>
<dbReference type="Gene3D" id="1.10.287.130">
    <property type="match status" value="1"/>
</dbReference>
<sequence>MNTKRSDPWRLQFLSLILVAVLYTVVGRLSLLLAIPPGFAAPVWPAAGIAMTALLFWGYRIWPGIWLGSFIVNLWVSYDANALNVTNIAAAAGIAIGASLQACVGGWLTRSYLSLNHLSKLMQFLTMVGPVGCLVNGTIGPLVLLSVGQIELNQFPLTSLTWWIGDTLGVLVFMPFAVTVTRFRRFEARQVWFTTVPIFSLLVISIHFFVEVRTEEHLRTEKNLETVAETMTHAIRDSLEEGTEILLVLRDFHRSQPDMSREKFEALTRRWIEKLPLMALSWVPRVKGNERTAFEGQARGEGFEAFSITEMQGDALIDAAVRETYYPVYFVEPFEQNREVLGFDLSAKPPRLKTMEKAAMSRTLTATGPVDLDITGGGKTGILVFLPVFTEGDEPPSSAPVDGMFVAVYRIPDLIRESLRHIDRHGLTLILSDVTNGRMPLHRTGDIQEGGEGPAEASEGALNAFSLSREIAFGGRRWRLEFEHALEAVRSNRSWDTWSVLVGGFFFTTLMGAFLLWTMGRSSQIEQLVEERTRALSNEIQIRKHTETELIRAKEEAVVATQAKSAFLANMSHEIRTPMNGILGMNEILRATELTPEQQDCADTIQACAGALLAQLNTVLDFSKIEAGKLDLERLPFSIPAVFEEVRSILRASLQAKNLVMVIGTTPEARTPFLGDPIRLRQILLNLATNGVKFTTSGQVSLHAAVVGAQDNRHRLRFEVRDTGIGIPPERIEHLFQPFTQVDSSTTRKYGGTGLGLAICHQLVDLMQGTIGVESEEGKGTLIWFEILLGRASEEATPRAAATRERIVGTSKTGGDEPQSTSSQKMRILVAEDNPVNQKVIGRLLDSLGYAFQVVSNGEEAIAEVTQGSYGLMLMDCQMPVMDGYEATSRIRKMESIGARLPIIALTANSVKGDRERCLAAGMTDYLTKPISKKRLIRVLTTYGCERGAPTGSES</sequence>
<dbReference type="Gene3D" id="3.40.50.2300">
    <property type="match status" value="1"/>
</dbReference>
<dbReference type="SMART" id="SM00448">
    <property type="entry name" value="REC"/>
    <property type="match status" value="1"/>
</dbReference>
<dbReference type="SUPFAM" id="SSF55874">
    <property type="entry name" value="ATPase domain of HSP90 chaperone/DNA topoisomerase II/histidine kinase"/>
    <property type="match status" value="1"/>
</dbReference>
<dbReference type="RefSeq" id="WP_237377855.1">
    <property type="nucleotide sequence ID" value="NZ_CP071793.1"/>
</dbReference>
<keyword evidence="7 18" id="KW-0812">Transmembrane</keyword>
<comment type="subunit">
    <text evidence="14">At low DSF concentrations, interacts with RpfF.</text>
</comment>
<evidence type="ECO:0000256" key="12">
    <source>
        <dbReference type="ARBA" id="ARBA00023012"/>
    </source>
</evidence>
<dbReference type="PANTHER" id="PTHR45339:SF5">
    <property type="entry name" value="HISTIDINE KINASE"/>
    <property type="match status" value="1"/>
</dbReference>
<dbReference type="SMART" id="SM01079">
    <property type="entry name" value="CHASE"/>
    <property type="match status" value="1"/>
</dbReference>
<evidence type="ECO:0000313" key="22">
    <source>
        <dbReference type="EMBL" id="QTD48197.1"/>
    </source>
</evidence>
<dbReference type="PROSITE" id="PS50110">
    <property type="entry name" value="RESPONSE_REGULATORY"/>
    <property type="match status" value="1"/>
</dbReference>
<dbReference type="Gene3D" id="3.30.565.10">
    <property type="entry name" value="Histidine kinase-like ATPase, C-terminal domain"/>
    <property type="match status" value="1"/>
</dbReference>
<feature type="modified residue" description="4-aspartylphosphate" evidence="16">
    <location>
        <position position="876"/>
    </location>
</feature>
<dbReference type="InterPro" id="IPR042240">
    <property type="entry name" value="CHASE_sf"/>
</dbReference>
<evidence type="ECO:0000259" key="21">
    <source>
        <dbReference type="PROSITE" id="PS50839"/>
    </source>
</evidence>
<dbReference type="GO" id="GO:0005524">
    <property type="term" value="F:ATP binding"/>
    <property type="evidence" value="ECO:0007669"/>
    <property type="project" value="UniProtKB-KW"/>
</dbReference>
<keyword evidence="13 18" id="KW-0472">Membrane</keyword>
<evidence type="ECO:0000256" key="1">
    <source>
        <dbReference type="ARBA" id="ARBA00000085"/>
    </source>
</evidence>
<feature type="transmembrane region" description="Helical" evidence="18">
    <location>
        <begin position="498"/>
        <end position="519"/>
    </location>
</feature>